<dbReference type="PROSITE" id="PS51352">
    <property type="entry name" value="THIOREDOXIN_2"/>
    <property type="match status" value="1"/>
</dbReference>
<reference evidence="3 4" key="1">
    <citation type="journal article" date="2017" name="Nat. Commun.">
        <title>In situ click chemistry generation of cyclooxygenase-2 inhibitors.</title>
        <authorList>
            <person name="Bhardwaj A."/>
            <person name="Kaur J."/>
            <person name="Wuest M."/>
            <person name="Wuest F."/>
        </authorList>
    </citation>
    <scope>NUCLEOTIDE SEQUENCE [LARGE SCALE GENOMIC DNA]</scope>
    <source>
        <strain evidence="3">S2_018_000_R2_106</strain>
    </source>
</reference>
<dbReference type="Pfam" id="PF00085">
    <property type="entry name" value="Thioredoxin"/>
    <property type="match status" value="1"/>
</dbReference>
<dbReference type="PANTHER" id="PTHR42852">
    <property type="entry name" value="THIOL:DISULFIDE INTERCHANGE PROTEIN DSBE"/>
    <property type="match status" value="1"/>
</dbReference>
<accession>A0A6N4RBZ7</accession>
<dbReference type="PANTHER" id="PTHR42852:SF18">
    <property type="entry name" value="CHROMOSOME UNDETERMINED SCAFFOLD_47, WHOLE GENOME SHOTGUN SEQUENCE"/>
    <property type="match status" value="1"/>
</dbReference>
<dbReference type="InterPro" id="IPR036249">
    <property type="entry name" value="Thioredoxin-like_sf"/>
</dbReference>
<dbReference type="InterPro" id="IPR050553">
    <property type="entry name" value="Thioredoxin_ResA/DsbE_sf"/>
</dbReference>
<sequence>MRLKVVGILVALCALAIGWDWWTHRQAPGDATLAGAMPTALQAEALVPYVNPGARFTVVHFWATWCPPCMVEMPNVLQALKTLPPEVAVTMVSLDNPSPSVFYAKEKITVTERVAGLVSWVDDPEQVRATQILGKVMLPTTLIVDGATGRILQQIDGPLLWPPLMVALDKLN</sequence>
<dbReference type="Gene3D" id="3.40.30.10">
    <property type="entry name" value="Glutaredoxin"/>
    <property type="match status" value="1"/>
</dbReference>
<dbReference type="CDD" id="cd02966">
    <property type="entry name" value="TlpA_like_family"/>
    <property type="match status" value="1"/>
</dbReference>
<keyword evidence="1" id="KW-0676">Redox-active center</keyword>
<evidence type="ECO:0000313" key="3">
    <source>
        <dbReference type="EMBL" id="TKW60590.1"/>
    </source>
</evidence>
<feature type="domain" description="Thioredoxin" evidence="2">
    <location>
        <begin position="26"/>
        <end position="172"/>
    </location>
</feature>
<name>A0A6N4RBZ7_BLAVI</name>
<dbReference type="SUPFAM" id="SSF52833">
    <property type="entry name" value="Thioredoxin-like"/>
    <property type="match status" value="1"/>
</dbReference>
<organism evidence="3 4">
    <name type="scientific">Blastochloris viridis</name>
    <name type="common">Rhodopseudomonas viridis</name>
    <dbReference type="NCBI Taxonomy" id="1079"/>
    <lineage>
        <taxon>Bacteria</taxon>
        <taxon>Pseudomonadati</taxon>
        <taxon>Pseudomonadota</taxon>
        <taxon>Alphaproteobacteria</taxon>
        <taxon>Hyphomicrobiales</taxon>
        <taxon>Blastochloridaceae</taxon>
        <taxon>Blastochloris</taxon>
    </lineage>
</organism>
<dbReference type="GO" id="GO:0015036">
    <property type="term" value="F:disulfide oxidoreductase activity"/>
    <property type="evidence" value="ECO:0007669"/>
    <property type="project" value="UniProtKB-ARBA"/>
</dbReference>
<dbReference type="EMBL" id="VAFM01000002">
    <property type="protein sequence ID" value="TKW60590.1"/>
    <property type="molecule type" value="Genomic_DNA"/>
</dbReference>
<protein>
    <submittedName>
        <fullName evidence="3">TlpA family protein disulfide reductase</fullName>
    </submittedName>
</protein>
<dbReference type="InterPro" id="IPR013766">
    <property type="entry name" value="Thioredoxin_domain"/>
</dbReference>
<gene>
    <name evidence="3" type="ORF">DI628_06720</name>
</gene>
<evidence type="ECO:0000313" key="4">
    <source>
        <dbReference type="Proteomes" id="UP000320948"/>
    </source>
</evidence>
<comment type="caution">
    <text evidence="3">The sequence shown here is derived from an EMBL/GenBank/DDBJ whole genome shotgun (WGS) entry which is preliminary data.</text>
</comment>
<proteinExistence type="predicted"/>
<dbReference type="PROSITE" id="PS00194">
    <property type="entry name" value="THIOREDOXIN_1"/>
    <property type="match status" value="1"/>
</dbReference>
<dbReference type="InterPro" id="IPR017937">
    <property type="entry name" value="Thioredoxin_CS"/>
</dbReference>
<evidence type="ECO:0000256" key="1">
    <source>
        <dbReference type="ARBA" id="ARBA00023284"/>
    </source>
</evidence>
<dbReference type="AlphaFoldDB" id="A0A6N4RBZ7"/>
<dbReference type="Proteomes" id="UP000320948">
    <property type="component" value="Unassembled WGS sequence"/>
</dbReference>
<evidence type="ECO:0000259" key="2">
    <source>
        <dbReference type="PROSITE" id="PS51352"/>
    </source>
</evidence>